<gene>
    <name evidence="1" type="ORF">SAMN04487935_2847</name>
</gene>
<dbReference type="EMBL" id="FNEZ01000004">
    <property type="protein sequence ID" value="SDK21506.1"/>
    <property type="molecule type" value="Genomic_DNA"/>
</dbReference>
<sequence length="396" mass="46385">MIPKYRQLFNDSFSVEKYKEFQDDIASDFDYLPTFRMAETPFFISNELKAQLIEGCNDVIKLIKQDNFKALTEKSLELNHKVPNEDEHTTFLAIDFGVCEEDGKIIPKLIEVQGFPSLFNYQYVLYDKFKKHFPFLSALTPFIGDTTSEEYLKIVEEAICYNHPKENVILLEIEPEKQNTKIDFYYCRRDIGIPIVCVTDLIKKGKQLFYKNEKSEEVLVKRIYNRVIFDELNLRKDLKLDFSFSDDLDVEWAGHPNWFFRISKFILPMLQGKYFIETTLLSDLKEIPEDLENYVLKPLFSFSGTGVVFHVKKEDIEAVKEKDLYILQKKVNYIPIVQSPDGKVKAEVRVLFVWKKNDLSPTLLCNLVRLSRGEMIGVKFNKDKDWVGGTLGLFER</sequence>
<protein>
    <recommendedName>
        <fullName evidence="3">Glutathionylspermidine synthase preATP-grasp</fullName>
    </recommendedName>
</protein>
<dbReference type="OrthoDB" id="108192at2"/>
<keyword evidence="2" id="KW-1185">Reference proteome</keyword>
<reference evidence="1 2" key="1">
    <citation type="submission" date="2016-10" db="EMBL/GenBank/DDBJ databases">
        <authorList>
            <person name="de Groot N.N."/>
        </authorList>
    </citation>
    <scope>NUCLEOTIDE SEQUENCE [LARGE SCALE GENOMIC DNA]</scope>
    <source>
        <strain evidence="1 2">CGMCC 1.10076</strain>
    </source>
</reference>
<evidence type="ECO:0008006" key="3">
    <source>
        <dbReference type="Google" id="ProtNLM"/>
    </source>
</evidence>
<dbReference type="SUPFAM" id="SSF56059">
    <property type="entry name" value="Glutathione synthetase ATP-binding domain-like"/>
    <property type="match status" value="1"/>
</dbReference>
<proteinExistence type="predicted"/>
<organism evidence="1 2">
    <name type="scientific">Flavobacterium noncentrifugens</name>
    <dbReference type="NCBI Taxonomy" id="1128970"/>
    <lineage>
        <taxon>Bacteria</taxon>
        <taxon>Pseudomonadati</taxon>
        <taxon>Bacteroidota</taxon>
        <taxon>Flavobacteriia</taxon>
        <taxon>Flavobacteriales</taxon>
        <taxon>Flavobacteriaceae</taxon>
        <taxon>Flavobacterium</taxon>
    </lineage>
</organism>
<evidence type="ECO:0000313" key="1">
    <source>
        <dbReference type="EMBL" id="SDK21506.1"/>
    </source>
</evidence>
<dbReference type="Proteomes" id="UP000199580">
    <property type="component" value="Unassembled WGS sequence"/>
</dbReference>
<dbReference type="STRING" id="1128970.SAMN04487935_2847"/>
<evidence type="ECO:0000313" key="2">
    <source>
        <dbReference type="Proteomes" id="UP000199580"/>
    </source>
</evidence>
<name>A0A1G9A2E4_9FLAO</name>
<accession>A0A1G9A2E4</accession>
<dbReference type="RefSeq" id="WP_091396852.1">
    <property type="nucleotide sequence ID" value="NZ_BKAI01000008.1"/>
</dbReference>
<dbReference type="AlphaFoldDB" id="A0A1G9A2E4"/>